<evidence type="ECO:0000313" key="3">
    <source>
        <dbReference type="Proteomes" id="UP000033633"/>
    </source>
</evidence>
<proteinExistence type="predicted"/>
<evidence type="ECO:0000313" key="2">
    <source>
        <dbReference type="EMBL" id="KKC98855.1"/>
    </source>
</evidence>
<dbReference type="EMBL" id="JWYV01000015">
    <property type="protein sequence ID" value="KKC98855.1"/>
    <property type="molecule type" value="Genomic_DNA"/>
</dbReference>
<dbReference type="STRING" id="265726.KY46_16135"/>
<feature type="signal peptide" evidence="1">
    <location>
        <begin position="1"/>
        <end position="27"/>
    </location>
</feature>
<dbReference type="Proteomes" id="UP000033633">
    <property type="component" value="Unassembled WGS sequence"/>
</dbReference>
<reference evidence="2 3" key="1">
    <citation type="submission" date="2014-12" db="EMBL/GenBank/DDBJ databases">
        <title>Mercury Reductase activity and rhizosphere competence traits in the genome of root associated Photobacterium halotolerans MELD1.</title>
        <authorList>
            <person name="Mathew D.C."/>
            <person name="Huang C.-C."/>
        </authorList>
    </citation>
    <scope>NUCLEOTIDE SEQUENCE [LARGE SCALE GENOMIC DNA]</scope>
    <source>
        <strain evidence="2 3">MELD1</strain>
    </source>
</reference>
<gene>
    <name evidence="2" type="ORF">KY46_16135</name>
</gene>
<dbReference type="OrthoDB" id="5825001at2"/>
<dbReference type="RefSeq" id="WP_046221642.1">
    <property type="nucleotide sequence ID" value="NZ_JWYV01000015.1"/>
</dbReference>
<keyword evidence="3" id="KW-1185">Reference proteome</keyword>
<keyword evidence="1" id="KW-0732">Signal</keyword>
<sequence length="332" mass="36278">MRVRANIAQVSLITAGLLFLPACSKNASNDVGLYAQASNQLTSQLGEMMQETKTLQTKRATNTLALELERPSTLLTSDRLTQQAKTYADITQQQFALYALNRSLQDYSQALSELADAKYRGDIDYAAAKLSGSLISANKQYQALTDTPLLDASDDTFHILSSAIAGIGATVAESQRRKALKDIIIKADPTISTICDTISQRLSSGRLYAALLSERRDMLSTDIRRFNIMKTQGKLSHEAVIAQIESLTQRSVDIASTALIFKQMAKATQTLKEKHHAIAGLVANNEFSGKAFIRIAGELSETGRQYSSLNNLLGSCETGFELREDQLVCKEG</sequence>
<accession>A0A0F5V9K1</accession>
<dbReference type="AlphaFoldDB" id="A0A0F5V9K1"/>
<evidence type="ECO:0008006" key="4">
    <source>
        <dbReference type="Google" id="ProtNLM"/>
    </source>
</evidence>
<feature type="chain" id="PRO_5002496182" description="Lipoprotein" evidence="1">
    <location>
        <begin position="28"/>
        <end position="332"/>
    </location>
</feature>
<organism evidence="2 3">
    <name type="scientific">Photobacterium halotolerans</name>
    <dbReference type="NCBI Taxonomy" id="265726"/>
    <lineage>
        <taxon>Bacteria</taxon>
        <taxon>Pseudomonadati</taxon>
        <taxon>Pseudomonadota</taxon>
        <taxon>Gammaproteobacteria</taxon>
        <taxon>Vibrionales</taxon>
        <taxon>Vibrionaceae</taxon>
        <taxon>Photobacterium</taxon>
    </lineage>
</organism>
<protein>
    <recommendedName>
        <fullName evidence="4">Lipoprotein</fullName>
    </recommendedName>
</protein>
<comment type="caution">
    <text evidence="2">The sequence shown here is derived from an EMBL/GenBank/DDBJ whole genome shotgun (WGS) entry which is preliminary data.</text>
</comment>
<dbReference type="PATRIC" id="fig|265726.11.peg.1485"/>
<evidence type="ECO:0000256" key="1">
    <source>
        <dbReference type="SAM" id="SignalP"/>
    </source>
</evidence>
<name>A0A0F5V9K1_9GAMM</name>